<dbReference type="Proteomes" id="UP001164374">
    <property type="component" value="Unassembled WGS sequence"/>
</dbReference>
<dbReference type="RefSeq" id="WP_260773025.1">
    <property type="nucleotide sequence ID" value="NZ_JAOCQH010000003.1"/>
</dbReference>
<reference evidence="4" key="2">
    <citation type="submission" date="2023-02" db="EMBL/GenBank/DDBJ databases">
        <authorList>
            <person name="Lu C.-H."/>
        </authorList>
    </citation>
    <scope>NUCLEOTIDE SEQUENCE</scope>
    <source>
        <strain evidence="4">22TCCZM01-4</strain>
        <strain evidence="3">22TCJT01-1</strain>
    </source>
</reference>
<dbReference type="Proteomes" id="UP001164420">
    <property type="component" value="Unassembled WGS sequence"/>
</dbReference>
<proteinExistence type="predicted"/>
<gene>
    <name evidence="4" type="ORF">N5I87_20850</name>
    <name evidence="3" type="ORF">N5J06_13570</name>
</gene>
<evidence type="ECO:0000256" key="2">
    <source>
        <dbReference type="SAM" id="SignalP"/>
    </source>
</evidence>
<protein>
    <submittedName>
        <fullName evidence="4">Uncharacterized protein</fullName>
    </submittedName>
</protein>
<evidence type="ECO:0000313" key="4">
    <source>
        <dbReference type="EMBL" id="MCT7318476.1"/>
    </source>
</evidence>
<dbReference type="EMBL" id="JAOCQJ010000006">
    <property type="protein sequence ID" value="MCT7318476.1"/>
    <property type="molecule type" value="Genomic_DNA"/>
</dbReference>
<feature type="region of interest" description="Disordered" evidence="1">
    <location>
        <begin position="30"/>
        <end position="50"/>
    </location>
</feature>
<keyword evidence="6" id="KW-1185">Reference proteome</keyword>
<sequence length="63" mass="6409">MKAKLIMTTLIALAGATMLSPAYADGMEAQQQGGGGMAAQQQGGSEMASQQEEFGGMVCQGCH</sequence>
<comment type="caution">
    <text evidence="4">The sequence shown here is derived from an EMBL/GenBank/DDBJ whole genome shotgun (WGS) entry which is preliminary data.</text>
</comment>
<feature type="compositionally biased region" description="Low complexity" evidence="1">
    <location>
        <begin position="38"/>
        <end position="50"/>
    </location>
</feature>
<keyword evidence="2" id="KW-0732">Signal</keyword>
<evidence type="ECO:0000313" key="6">
    <source>
        <dbReference type="Proteomes" id="UP001164420"/>
    </source>
</evidence>
<feature type="signal peptide" evidence="2">
    <location>
        <begin position="1"/>
        <end position="24"/>
    </location>
</feature>
<organism evidence="4 5">
    <name type="scientific">Ralstonia mojiangensis</name>
    <dbReference type="NCBI Taxonomy" id="2953895"/>
    <lineage>
        <taxon>Bacteria</taxon>
        <taxon>Pseudomonadati</taxon>
        <taxon>Pseudomonadota</taxon>
        <taxon>Betaproteobacteria</taxon>
        <taxon>Burkholderiales</taxon>
        <taxon>Burkholderiaceae</taxon>
        <taxon>Ralstonia</taxon>
    </lineage>
</organism>
<reference evidence="4 6" key="1">
    <citation type="journal article" date="2023" name="Front. Microbiol.">
        <title>Ralstonia chuxiongensis sp. nov., Ralstonia mojiangensis sp. nov., and Ralstonia soli sp. nov., isolated from tobacco fields, are three novel species in the family Burkholderiaceae.</title>
        <authorList>
            <person name="Lu C.H."/>
            <person name="Zhang Y.Y."/>
            <person name="Jiang N."/>
            <person name="Chen W."/>
            <person name="Shao X."/>
            <person name="Zhao Z.M."/>
            <person name="Lu W.L."/>
            <person name="Hu X."/>
            <person name="Xi Y.X."/>
            <person name="Zou S.Y."/>
            <person name="Wei Q.J."/>
            <person name="Lin Z.L."/>
            <person name="Gong L."/>
            <person name="Gai X.T."/>
            <person name="Zhang L.Q."/>
            <person name="Li J.Y."/>
            <person name="Jin Y."/>
            <person name="Xia Z.Y."/>
        </authorList>
    </citation>
    <scope>NUCLEOTIDE SEQUENCE</scope>
    <source>
        <strain evidence="4">22TCCZM01-4</strain>
        <strain evidence="3 6">22TCJT01-1</strain>
    </source>
</reference>
<evidence type="ECO:0000313" key="3">
    <source>
        <dbReference type="EMBL" id="MCT7311987.1"/>
    </source>
</evidence>
<feature type="chain" id="PRO_5041974205" evidence="2">
    <location>
        <begin position="25"/>
        <end position="63"/>
    </location>
</feature>
<dbReference type="AlphaFoldDB" id="A0AAE3I7U3"/>
<dbReference type="EMBL" id="JAOCQI010000002">
    <property type="protein sequence ID" value="MCT7311987.1"/>
    <property type="molecule type" value="Genomic_DNA"/>
</dbReference>
<name>A0AAE3I7U3_9RALS</name>
<evidence type="ECO:0000313" key="5">
    <source>
        <dbReference type="Proteomes" id="UP001164374"/>
    </source>
</evidence>
<evidence type="ECO:0000256" key="1">
    <source>
        <dbReference type="SAM" id="MobiDB-lite"/>
    </source>
</evidence>
<accession>A0AAE3I7U3</accession>